<dbReference type="AlphaFoldDB" id="A0A1C3NTJ7"/>
<name>A0A1C3NTJ7_9ACTN</name>
<reference evidence="2" key="1">
    <citation type="submission" date="2016-02" db="EMBL/GenBank/DDBJ databases">
        <authorList>
            <person name="Wibberg D."/>
        </authorList>
    </citation>
    <scope>NUCLEOTIDE SEQUENCE [LARGE SCALE GENOMIC DNA]</scope>
</reference>
<sequence length="120" mass="13257">MSASMRPSGSMLDVLLDDARRHLADLYLRRITATVRPWYPQAAALRFEPGEPGENVYLLAVLGADSEPLYAGSRDRKDEDTDAWSETAVESMDDMIVEDLAWYVSLTPGVNESHMPLAGA</sequence>
<evidence type="ECO:0000313" key="1">
    <source>
        <dbReference type="EMBL" id="SBW17944.1"/>
    </source>
</evidence>
<evidence type="ECO:0000313" key="2">
    <source>
        <dbReference type="Proteomes" id="UP000199013"/>
    </source>
</evidence>
<gene>
    <name evidence="1" type="ORF">FDG2_0439</name>
</gene>
<proteinExistence type="predicted"/>
<dbReference type="Proteomes" id="UP000199013">
    <property type="component" value="Unassembled WGS sequence"/>
</dbReference>
<protein>
    <submittedName>
        <fullName evidence="1">Uncharacterized protein</fullName>
    </submittedName>
</protein>
<accession>A0A1C3NTJ7</accession>
<keyword evidence="2" id="KW-1185">Reference proteome</keyword>
<dbReference type="EMBL" id="FLUV01000180">
    <property type="protein sequence ID" value="SBW17944.1"/>
    <property type="molecule type" value="Genomic_DNA"/>
</dbReference>
<organism evidence="1 2">
    <name type="scientific">Candidatus Protofrankia californiensis</name>
    <dbReference type="NCBI Taxonomy" id="1839754"/>
    <lineage>
        <taxon>Bacteria</taxon>
        <taxon>Bacillati</taxon>
        <taxon>Actinomycetota</taxon>
        <taxon>Actinomycetes</taxon>
        <taxon>Frankiales</taxon>
        <taxon>Frankiaceae</taxon>
        <taxon>Protofrankia</taxon>
    </lineage>
</organism>